<keyword evidence="1" id="KW-1133">Transmembrane helix</keyword>
<dbReference type="EMBL" id="SMKE01000084">
    <property type="protein sequence ID" value="TDC00786.1"/>
    <property type="molecule type" value="Genomic_DNA"/>
</dbReference>
<feature type="transmembrane region" description="Helical" evidence="1">
    <location>
        <begin position="39"/>
        <end position="69"/>
    </location>
</feature>
<gene>
    <name evidence="2" type="ORF">E1091_04235</name>
</gene>
<proteinExistence type="predicted"/>
<evidence type="ECO:0000313" key="3">
    <source>
        <dbReference type="Proteomes" id="UP000295626"/>
    </source>
</evidence>
<keyword evidence="1" id="KW-0812">Transmembrane</keyword>
<comment type="caution">
    <text evidence="2">The sequence shown here is derived from an EMBL/GenBank/DDBJ whole genome shotgun (WGS) entry which is preliminary data.</text>
</comment>
<protein>
    <recommendedName>
        <fullName evidence="4">Sensor histidine kinase</fullName>
    </recommendedName>
</protein>
<reference evidence="2 3" key="1">
    <citation type="submission" date="2019-02" db="EMBL/GenBank/DDBJ databases">
        <title>Draft genome sequences of novel Actinobacteria.</title>
        <authorList>
            <person name="Sahin N."/>
            <person name="Ay H."/>
            <person name="Saygin H."/>
        </authorList>
    </citation>
    <scope>NUCLEOTIDE SEQUENCE [LARGE SCALE GENOMIC DNA]</scope>
    <source>
        <strain evidence="2 3">JCM 30529</strain>
    </source>
</reference>
<evidence type="ECO:0008006" key="4">
    <source>
        <dbReference type="Google" id="ProtNLM"/>
    </source>
</evidence>
<sequence>MTWLESLHLWAVTVHLGAAVAVAAGPDEADHDLLRIAAFSPVVACLAAVGGGRSTTVVMGVAVAALWFARLGRSYEVSLVDQGE</sequence>
<accession>A0ABY2DK25</accession>
<evidence type="ECO:0000313" key="2">
    <source>
        <dbReference type="EMBL" id="TDC00786.1"/>
    </source>
</evidence>
<evidence type="ECO:0000256" key="1">
    <source>
        <dbReference type="SAM" id="Phobius"/>
    </source>
</evidence>
<dbReference type="Proteomes" id="UP000295626">
    <property type="component" value="Unassembled WGS sequence"/>
</dbReference>
<keyword evidence="1" id="KW-0472">Membrane</keyword>
<organism evidence="2 3">
    <name type="scientific">Micromonospora fluostatini</name>
    <dbReference type="NCBI Taxonomy" id="1629071"/>
    <lineage>
        <taxon>Bacteria</taxon>
        <taxon>Bacillati</taxon>
        <taxon>Actinomycetota</taxon>
        <taxon>Actinomycetes</taxon>
        <taxon>Micromonosporales</taxon>
        <taxon>Micromonosporaceae</taxon>
        <taxon>Micromonospora</taxon>
    </lineage>
</organism>
<keyword evidence="3" id="KW-1185">Reference proteome</keyword>
<name>A0ABY2DK25_9ACTN</name>